<dbReference type="InterPro" id="IPR005467">
    <property type="entry name" value="His_kinase_dom"/>
</dbReference>
<dbReference type="SUPFAM" id="SSF55785">
    <property type="entry name" value="PYP-like sensor domain (PAS domain)"/>
    <property type="match status" value="1"/>
</dbReference>
<reference evidence="13" key="1">
    <citation type="submission" date="2016-10" db="EMBL/GenBank/DDBJ databases">
        <authorList>
            <person name="Varghese N."/>
            <person name="Submissions S."/>
        </authorList>
    </citation>
    <scope>NUCLEOTIDE SEQUENCE [LARGE SCALE GENOMIC DNA]</scope>
    <source>
        <strain evidence="13">DSM 16995</strain>
    </source>
</reference>
<keyword evidence="7" id="KW-0067">ATP-binding</keyword>
<dbReference type="Gene3D" id="1.10.287.130">
    <property type="match status" value="1"/>
</dbReference>
<dbReference type="Gene3D" id="3.30.565.10">
    <property type="entry name" value="Histidine kinase-like ATPase, C-terminal domain"/>
    <property type="match status" value="1"/>
</dbReference>
<dbReference type="PROSITE" id="PS50112">
    <property type="entry name" value="PAS"/>
    <property type="match status" value="1"/>
</dbReference>
<dbReference type="Proteomes" id="UP000199053">
    <property type="component" value="Unassembled WGS sequence"/>
</dbReference>
<dbReference type="EMBL" id="FNGA01000007">
    <property type="protein sequence ID" value="SDL61800.1"/>
    <property type="molecule type" value="Genomic_DNA"/>
</dbReference>
<evidence type="ECO:0000256" key="6">
    <source>
        <dbReference type="ARBA" id="ARBA00022777"/>
    </source>
</evidence>
<dbReference type="InterPro" id="IPR036890">
    <property type="entry name" value="HATPase_C_sf"/>
</dbReference>
<evidence type="ECO:0000313" key="12">
    <source>
        <dbReference type="EMBL" id="SDL61800.1"/>
    </source>
</evidence>
<dbReference type="OrthoDB" id="5479699at2"/>
<dbReference type="NCBIfam" id="TIGR00229">
    <property type="entry name" value="sensory_box"/>
    <property type="match status" value="1"/>
</dbReference>
<protein>
    <recommendedName>
        <fullName evidence="2">histidine kinase</fullName>
        <ecNumber evidence="2">2.7.13.3</ecNumber>
    </recommendedName>
</protein>
<dbReference type="PANTHER" id="PTHR43065">
    <property type="entry name" value="SENSOR HISTIDINE KINASE"/>
    <property type="match status" value="1"/>
</dbReference>
<keyword evidence="6" id="KW-0418">Kinase</keyword>
<keyword evidence="13" id="KW-1185">Reference proteome</keyword>
<dbReference type="SMART" id="SM00387">
    <property type="entry name" value="HATPase_c"/>
    <property type="match status" value="1"/>
</dbReference>
<dbReference type="InterPro" id="IPR000014">
    <property type="entry name" value="PAS"/>
</dbReference>
<dbReference type="SMART" id="SM00091">
    <property type="entry name" value="PAS"/>
    <property type="match status" value="1"/>
</dbReference>
<dbReference type="InterPro" id="IPR003594">
    <property type="entry name" value="HATPase_dom"/>
</dbReference>
<dbReference type="Pfam" id="PF00512">
    <property type="entry name" value="HisKA"/>
    <property type="match status" value="1"/>
</dbReference>
<dbReference type="CDD" id="cd13704">
    <property type="entry name" value="PBP2_HisK"/>
    <property type="match status" value="1"/>
</dbReference>
<dbReference type="SMART" id="SM00062">
    <property type="entry name" value="PBPb"/>
    <property type="match status" value="1"/>
</dbReference>
<dbReference type="SMART" id="SM00388">
    <property type="entry name" value="HisKA"/>
    <property type="match status" value="1"/>
</dbReference>
<dbReference type="Pfam" id="PF02518">
    <property type="entry name" value="HATPase_c"/>
    <property type="match status" value="1"/>
</dbReference>
<evidence type="ECO:0000256" key="4">
    <source>
        <dbReference type="ARBA" id="ARBA00022679"/>
    </source>
</evidence>
<keyword evidence="9" id="KW-0472">Membrane</keyword>
<accession>A0A1G9LIP0</accession>
<dbReference type="InterPro" id="IPR004358">
    <property type="entry name" value="Sig_transdc_His_kin-like_C"/>
</dbReference>
<proteinExistence type="predicted"/>
<evidence type="ECO:0000313" key="13">
    <source>
        <dbReference type="Proteomes" id="UP000199053"/>
    </source>
</evidence>
<dbReference type="RefSeq" id="WP_092163265.1">
    <property type="nucleotide sequence ID" value="NZ_FNGA01000007.1"/>
</dbReference>
<dbReference type="AlphaFoldDB" id="A0A1G9LIP0"/>
<dbReference type="GO" id="GO:0006355">
    <property type="term" value="P:regulation of DNA-templated transcription"/>
    <property type="evidence" value="ECO:0007669"/>
    <property type="project" value="InterPro"/>
</dbReference>
<dbReference type="CDD" id="cd00130">
    <property type="entry name" value="PAS"/>
    <property type="match status" value="1"/>
</dbReference>
<keyword evidence="5" id="KW-0547">Nucleotide-binding</keyword>
<evidence type="ECO:0000259" key="11">
    <source>
        <dbReference type="PROSITE" id="PS50112"/>
    </source>
</evidence>
<dbReference type="EC" id="2.7.13.3" evidence="2"/>
<sequence>MTSNFHVRDLFIIFTFLLCLFVFPAKVSAAHILVQGDYNYPPYEFLDNGIPSGFNVDIMRAVAAVMGLRIKIDLGPWNEVLSSLKRGEIDALTGMYYSPERAKFVDFSMPHNIVSHAIFVRQGSDIRSLDDLSGKEILVQRGDIMNDYVVKNYPDATIVPVRSQIEALKLLASGKHDVALLGKLQNIFWANKENITNIITVGPPIEPGDYCFAVHKGDKKLLGQLNEGLSLIKNSGKYDEIYNKWFGVYERKSVYREYAQYAIWILTPLLAFLAFFILWTWMLRLRVKEKTEELTLELFERHQAEEELRKVQSYLTNVINSMPSMLIGVDQMGIITQWNTEAERVTGLSPKEVVGRSLEIVIPYLGKEIELIRQTISTRQEHVTRKRNWKGSSEIHYEDVTIYPLLSNDVQGAVIIIDNVTERINMEQMLMQTEKMMSLGGLAAGMAHEINNPLAVILGSVQNIKRRIFTDVLQNEEAAKECEISLDNVRNYLKKREVPRMLDAIQDSSSRAAKIVSNMLSFSRKSDKSFKYHSITEIMDRTLDLISNDYDLVKEYDFRKIEIVRDYAPDLSDVFCEGNEIQQVFLNLFKNGTEAMAEKKYNGEYPRFTLKVQIVNSMVVVEIEDNGPGIDEEKCKRIFEPFFTSKGVGKGTGLGLSVSYFIVTDHHKGSMEVSSLPGSWTRFIVKLPVSGKIEERESVR</sequence>
<evidence type="ECO:0000256" key="2">
    <source>
        <dbReference type="ARBA" id="ARBA00012438"/>
    </source>
</evidence>
<dbReference type="GO" id="GO:0005524">
    <property type="term" value="F:ATP binding"/>
    <property type="evidence" value="ECO:0007669"/>
    <property type="project" value="UniProtKB-KW"/>
</dbReference>
<dbReference type="SUPFAM" id="SSF55874">
    <property type="entry name" value="ATPase domain of HSP90 chaperone/DNA topoisomerase II/histidine kinase"/>
    <property type="match status" value="1"/>
</dbReference>
<dbReference type="InterPro" id="IPR013767">
    <property type="entry name" value="PAS_fold"/>
</dbReference>
<dbReference type="Pfam" id="PF00989">
    <property type="entry name" value="PAS"/>
    <property type="match status" value="1"/>
</dbReference>
<evidence type="ECO:0000256" key="7">
    <source>
        <dbReference type="ARBA" id="ARBA00022840"/>
    </source>
</evidence>
<keyword evidence="8" id="KW-0902">Two-component regulatory system</keyword>
<organism evidence="12 13">
    <name type="scientific">Maridesulfovibrio ferrireducens</name>
    <dbReference type="NCBI Taxonomy" id="246191"/>
    <lineage>
        <taxon>Bacteria</taxon>
        <taxon>Pseudomonadati</taxon>
        <taxon>Thermodesulfobacteriota</taxon>
        <taxon>Desulfovibrionia</taxon>
        <taxon>Desulfovibrionales</taxon>
        <taxon>Desulfovibrionaceae</taxon>
        <taxon>Maridesulfovibrio</taxon>
    </lineage>
</organism>
<dbReference type="InterPro" id="IPR003661">
    <property type="entry name" value="HisK_dim/P_dom"/>
</dbReference>
<dbReference type="Pfam" id="PF00497">
    <property type="entry name" value="SBP_bac_3"/>
    <property type="match status" value="1"/>
</dbReference>
<dbReference type="InterPro" id="IPR001638">
    <property type="entry name" value="Solute-binding_3/MltF_N"/>
</dbReference>
<keyword evidence="4" id="KW-0808">Transferase</keyword>
<dbReference type="PANTHER" id="PTHR43065:SF42">
    <property type="entry name" value="TWO-COMPONENT SENSOR PPRA"/>
    <property type="match status" value="1"/>
</dbReference>
<evidence type="ECO:0000259" key="10">
    <source>
        <dbReference type="PROSITE" id="PS50109"/>
    </source>
</evidence>
<feature type="domain" description="Histidine kinase" evidence="10">
    <location>
        <begin position="445"/>
        <end position="691"/>
    </location>
</feature>
<dbReference type="InterPro" id="IPR035965">
    <property type="entry name" value="PAS-like_dom_sf"/>
</dbReference>
<evidence type="ECO:0000256" key="1">
    <source>
        <dbReference type="ARBA" id="ARBA00000085"/>
    </source>
</evidence>
<feature type="transmembrane region" description="Helical" evidence="9">
    <location>
        <begin position="261"/>
        <end position="281"/>
    </location>
</feature>
<dbReference type="InterPro" id="IPR036097">
    <property type="entry name" value="HisK_dim/P_sf"/>
</dbReference>
<dbReference type="GO" id="GO:0000155">
    <property type="term" value="F:phosphorelay sensor kinase activity"/>
    <property type="evidence" value="ECO:0007669"/>
    <property type="project" value="InterPro"/>
</dbReference>
<dbReference type="Gene3D" id="3.40.190.10">
    <property type="entry name" value="Periplasmic binding protein-like II"/>
    <property type="match status" value="2"/>
</dbReference>
<dbReference type="PRINTS" id="PR00344">
    <property type="entry name" value="BCTRLSENSOR"/>
</dbReference>
<evidence type="ECO:0000256" key="3">
    <source>
        <dbReference type="ARBA" id="ARBA00022553"/>
    </source>
</evidence>
<name>A0A1G9LIP0_9BACT</name>
<evidence type="ECO:0000256" key="9">
    <source>
        <dbReference type="SAM" id="Phobius"/>
    </source>
</evidence>
<dbReference type="SUPFAM" id="SSF53850">
    <property type="entry name" value="Periplasmic binding protein-like II"/>
    <property type="match status" value="1"/>
</dbReference>
<gene>
    <name evidence="12" type="ORF">SAMN05660337_3399</name>
</gene>
<keyword evidence="9" id="KW-0812">Transmembrane</keyword>
<evidence type="ECO:0000256" key="5">
    <source>
        <dbReference type="ARBA" id="ARBA00022741"/>
    </source>
</evidence>
<dbReference type="PROSITE" id="PS50109">
    <property type="entry name" value="HIS_KIN"/>
    <property type="match status" value="1"/>
</dbReference>
<keyword evidence="9" id="KW-1133">Transmembrane helix</keyword>
<comment type="catalytic activity">
    <reaction evidence="1">
        <text>ATP + protein L-histidine = ADP + protein N-phospho-L-histidine.</text>
        <dbReference type="EC" id="2.7.13.3"/>
    </reaction>
</comment>
<dbReference type="STRING" id="246191.SAMN05660337_3399"/>
<evidence type="ECO:0000256" key="8">
    <source>
        <dbReference type="ARBA" id="ARBA00023012"/>
    </source>
</evidence>
<dbReference type="Gene3D" id="3.30.450.20">
    <property type="entry name" value="PAS domain"/>
    <property type="match status" value="1"/>
</dbReference>
<dbReference type="CDD" id="cd00082">
    <property type="entry name" value="HisKA"/>
    <property type="match status" value="1"/>
</dbReference>
<dbReference type="SUPFAM" id="SSF47384">
    <property type="entry name" value="Homodimeric domain of signal transducing histidine kinase"/>
    <property type="match status" value="1"/>
</dbReference>
<feature type="domain" description="PAS" evidence="11">
    <location>
        <begin position="311"/>
        <end position="363"/>
    </location>
</feature>
<keyword evidence="3" id="KW-0597">Phosphoprotein</keyword>